<evidence type="ECO:0000313" key="2">
    <source>
        <dbReference type="EMBL" id="PFH55702.1"/>
    </source>
</evidence>
<reference evidence="2 3" key="2">
    <citation type="journal article" date="2017" name="Sci. Rep.">
        <title>Ant-infecting Ophiocordyceps genomes reveal a high diversity of potential behavioral manipulation genes and a possible major role for enterotoxins.</title>
        <authorList>
            <person name="de Bekker C."/>
            <person name="Ohm R.A."/>
            <person name="Evans H.C."/>
            <person name="Brachmann A."/>
            <person name="Hughes D.P."/>
        </authorList>
    </citation>
    <scope>NUCLEOTIDE SEQUENCE [LARGE SCALE GENOMIC DNA]</scope>
    <source>
        <strain evidence="2 3">SC16a</strain>
    </source>
</reference>
<name>A0A2A9P4B8_OPHUN</name>
<accession>A0A2A9P4B8</accession>
<keyword evidence="3" id="KW-1185">Reference proteome</keyword>
<sequence length="401" mass="43454">MYKKNGMGDVVDKCVSAGLPNNLALMAMAMAIPDTESATVLPTSSAMSSLDGKSSASLDACCFGCVYTGKSDESIHARYAKVVSVCHWCSVYIGNSESIHASNYVCPWCSVYTGKYASNSKSIHVSDDYDHLHVHRSIHNPANNTAPTVTVNNNNNSSSSTSIDMQCYRHLCAPTSICPRCRPSRVVCRNDDCWVEPCSFAERNTLVIWDDSVDMFRYASPTADEALRISCLAADCFVGRCLGHDCRGRLVCQGEACQWLPCREELCGRDMMVCSPECRPQSRRTGIPPQPNPRPDSRLAKAEAKPSQPALAEPHTKSSHQQQLSSQSADDGVVYARPIEPQPEPRRGELRPQTPVQGTRLVPSPKPAHAEPASAPVFDGSAKSGHVVSWAGLLVGLGLVL</sequence>
<gene>
    <name evidence="2" type="ORF">XA68_17807</name>
</gene>
<organism evidence="2 3">
    <name type="scientific">Ophiocordyceps unilateralis</name>
    <name type="common">Zombie-ant fungus</name>
    <name type="synonym">Torrubia unilateralis</name>
    <dbReference type="NCBI Taxonomy" id="268505"/>
    <lineage>
        <taxon>Eukaryota</taxon>
        <taxon>Fungi</taxon>
        <taxon>Dikarya</taxon>
        <taxon>Ascomycota</taxon>
        <taxon>Pezizomycotina</taxon>
        <taxon>Sordariomycetes</taxon>
        <taxon>Hypocreomycetidae</taxon>
        <taxon>Hypocreales</taxon>
        <taxon>Ophiocordycipitaceae</taxon>
        <taxon>Ophiocordyceps</taxon>
    </lineage>
</organism>
<reference evidence="2 3" key="1">
    <citation type="journal article" date="2015" name="BMC Genomics">
        <title>Gene expression during zombie ant biting behavior reflects the complexity underlying fungal parasitic behavioral manipulation.</title>
        <authorList>
            <person name="de Bekker C."/>
            <person name="Ohm R.A."/>
            <person name="Loreto R.G."/>
            <person name="Sebastian A."/>
            <person name="Albert I."/>
            <person name="Merrow M."/>
            <person name="Brachmann A."/>
            <person name="Hughes D.P."/>
        </authorList>
    </citation>
    <scope>NUCLEOTIDE SEQUENCE [LARGE SCALE GENOMIC DNA]</scope>
    <source>
        <strain evidence="2 3">SC16a</strain>
    </source>
</reference>
<evidence type="ECO:0000256" key="1">
    <source>
        <dbReference type="SAM" id="MobiDB-lite"/>
    </source>
</evidence>
<feature type="region of interest" description="Disordered" evidence="1">
    <location>
        <begin position="277"/>
        <end position="377"/>
    </location>
</feature>
<dbReference type="EMBL" id="LAZP02000800">
    <property type="protein sequence ID" value="PFH55702.1"/>
    <property type="molecule type" value="Genomic_DNA"/>
</dbReference>
<comment type="caution">
    <text evidence="2">The sequence shown here is derived from an EMBL/GenBank/DDBJ whole genome shotgun (WGS) entry which is preliminary data.</text>
</comment>
<feature type="compositionally biased region" description="Low complexity" evidence="1">
    <location>
        <begin position="319"/>
        <end position="328"/>
    </location>
</feature>
<dbReference type="STRING" id="268505.A0A2A9P4B8"/>
<dbReference type="Proteomes" id="UP000037136">
    <property type="component" value="Unassembled WGS sequence"/>
</dbReference>
<evidence type="ECO:0000313" key="3">
    <source>
        <dbReference type="Proteomes" id="UP000037136"/>
    </source>
</evidence>
<dbReference type="AlphaFoldDB" id="A0A2A9P4B8"/>
<feature type="compositionally biased region" description="Basic and acidic residues" evidence="1">
    <location>
        <begin position="295"/>
        <end position="304"/>
    </location>
</feature>
<proteinExistence type="predicted"/>
<protein>
    <submittedName>
        <fullName evidence="2">Uncharacterized protein</fullName>
    </submittedName>
</protein>